<keyword evidence="2" id="KW-0677">Repeat</keyword>
<feature type="compositionally biased region" description="Basic residues" evidence="7">
    <location>
        <begin position="278"/>
        <end position="288"/>
    </location>
</feature>
<feature type="region of interest" description="Disordered" evidence="7">
    <location>
        <begin position="440"/>
        <end position="477"/>
    </location>
</feature>
<dbReference type="InterPro" id="IPR013087">
    <property type="entry name" value="Znf_C2H2_type"/>
</dbReference>
<feature type="domain" description="C2H2-type" evidence="8">
    <location>
        <begin position="230"/>
        <end position="257"/>
    </location>
</feature>
<evidence type="ECO:0000256" key="3">
    <source>
        <dbReference type="ARBA" id="ARBA00022771"/>
    </source>
</evidence>
<sequence>MVVSVLNVTSNNLLSKQTLKSSLEWQSPPHNSTSETDQPTCLLNFNARDQRRSSPVQNDEENSCYGSEEGGENLSPPQENSRSSTSEELGTNLFPITGFGSTSNCAEYLNSDEKDSLQFSPPYFQDDDMYQTTTRGCNNNKPKVHKCRQCDFTTTNKHESWEHIALHMKPEKILRCTKCPFVTEYKHHLDFHMWNHEGKKPFKCDKCSYECVNKSMLKSHSKSHSSVYPFQCESCGYKTKYCHSMKIHLRRHKHHQPKAVLDDDGNPDPALFIDIHSNRRGPKQKNKKHGDAQQRQQYRLQQQQLQIRLQQEQQLAPPSQLQNPPPPPFTHPPPLTTLALGQFNNYSAWSEKVFPSETAPMGYPMLPQPMEANNEEVFMPDACTEEKPTPTLTAPFYLTPYDPLPLAIPPLATNRLIEPPDEPEEAPLNLCPQTTEAPLNLSLSHNSSHTAESNAGSSGSSSSSASGSTPAVKNRRKGVACKLKRISYPETSATEDGPAPVAQSVSSSASTSGDVASLDHSLENAVTESQSEAENEVAGGVRTKSNGYYCEYCEITFHNQIMFTLHKGCHGFSDPFTCNRCGAKTDNKIDFYAHMISVAHL</sequence>
<keyword evidence="5" id="KW-0539">Nucleus</keyword>
<dbReference type="PANTHER" id="PTHR24393:SF34">
    <property type="entry name" value="PR_SET DOMAIN 13"/>
    <property type="match status" value="1"/>
</dbReference>
<dbReference type="Proteomes" id="UP001367676">
    <property type="component" value="Unassembled WGS sequence"/>
</dbReference>
<evidence type="ECO:0000256" key="7">
    <source>
        <dbReference type="SAM" id="MobiDB-lite"/>
    </source>
</evidence>
<evidence type="ECO:0000313" key="10">
    <source>
        <dbReference type="Proteomes" id="UP001367676"/>
    </source>
</evidence>
<evidence type="ECO:0000256" key="2">
    <source>
        <dbReference type="ARBA" id="ARBA00022737"/>
    </source>
</evidence>
<evidence type="ECO:0000313" key="9">
    <source>
        <dbReference type="EMBL" id="KAK7601345.1"/>
    </source>
</evidence>
<keyword evidence="4" id="KW-0862">Zinc</keyword>
<feature type="region of interest" description="Disordered" evidence="7">
    <location>
        <begin position="49"/>
        <end position="93"/>
    </location>
</feature>
<dbReference type="AlphaFoldDB" id="A0AAN9TRC3"/>
<dbReference type="SMART" id="SM00355">
    <property type="entry name" value="ZnF_C2H2"/>
    <property type="match status" value="6"/>
</dbReference>
<dbReference type="GO" id="GO:0005634">
    <property type="term" value="C:nucleus"/>
    <property type="evidence" value="ECO:0007669"/>
    <property type="project" value="TreeGrafter"/>
</dbReference>
<dbReference type="GO" id="GO:0008270">
    <property type="term" value="F:zinc ion binding"/>
    <property type="evidence" value="ECO:0007669"/>
    <property type="project" value="UniProtKB-KW"/>
</dbReference>
<dbReference type="Gene3D" id="3.30.160.60">
    <property type="entry name" value="Classic Zinc Finger"/>
    <property type="match status" value="3"/>
</dbReference>
<gene>
    <name evidence="9" type="ORF">V9T40_008786</name>
</gene>
<feature type="region of interest" description="Disordered" evidence="7">
    <location>
        <begin position="490"/>
        <end position="517"/>
    </location>
</feature>
<accession>A0AAN9TRC3</accession>
<feature type="compositionally biased region" description="Pro residues" evidence="7">
    <location>
        <begin position="323"/>
        <end position="335"/>
    </location>
</feature>
<dbReference type="PANTHER" id="PTHR24393">
    <property type="entry name" value="ZINC FINGER PROTEIN"/>
    <property type="match status" value="1"/>
</dbReference>
<feature type="domain" description="C2H2-type" evidence="8">
    <location>
        <begin position="202"/>
        <end position="229"/>
    </location>
</feature>
<feature type="compositionally biased region" description="Low complexity" evidence="7">
    <location>
        <begin position="501"/>
        <end position="516"/>
    </location>
</feature>
<evidence type="ECO:0000256" key="6">
    <source>
        <dbReference type="PROSITE-ProRule" id="PRU00042"/>
    </source>
</evidence>
<feature type="region of interest" description="Disordered" evidence="7">
    <location>
        <begin position="257"/>
        <end position="335"/>
    </location>
</feature>
<feature type="domain" description="C2H2-type" evidence="8">
    <location>
        <begin position="174"/>
        <end position="201"/>
    </location>
</feature>
<protein>
    <recommendedName>
        <fullName evidence="8">C2H2-type domain-containing protein</fullName>
    </recommendedName>
</protein>
<organism evidence="9 10">
    <name type="scientific">Parthenolecanium corni</name>
    <dbReference type="NCBI Taxonomy" id="536013"/>
    <lineage>
        <taxon>Eukaryota</taxon>
        <taxon>Metazoa</taxon>
        <taxon>Ecdysozoa</taxon>
        <taxon>Arthropoda</taxon>
        <taxon>Hexapoda</taxon>
        <taxon>Insecta</taxon>
        <taxon>Pterygota</taxon>
        <taxon>Neoptera</taxon>
        <taxon>Paraneoptera</taxon>
        <taxon>Hemiptera</taxon>
        <taxon>Sternorrhyncha</taxon>
        <taxon>Coccoidea</taxon>
        <taxon>Coccidae</taxon>
        <taxon>Parthenolecanium</taxon>
    </lineage>
</organism>
<feature type="compositionally biased region" description="Polar residues" evidence="7">
    <location>
        <begin position="75"/>
        <end position="89"/>
    </location>
</feature>
<dbReference type="InterPro" id="IPR036236">
    <property type="entry name" value="Znf_C2H2_sf"/>
</dbReference>
<evidence type="ECO:0000256" key="1">
    <source>
        <dbReference type="ARBA" id="ARBA00022723"/>
    </source>
</evidence>
<keyword evidence="3 6" id="KW-0863">Zinc-finger</keyword>
<evidence type="ECO:0000256" key="5">
    <source>
        <dbReference type="ARBA" id="ARBA00023242"/>
    </source>
</evidence>
<proteinExistence type="predicted"/>
<feature type="compositionally biased region" description="Low complexity" evidence="7">
    <location>
        <begin position="440"/>
        <end position="468"/>
    </location>
</feature>
<comment type="caution">
    <text evidence="9">The sequence shown here is derived from an EMBL/GenBank/DDBJ whole genome shotgun (WGS) entry which is preliminary data.</text>
</comment>
<dbReference type="EMBL" id="JBBCAQ010000010">
    <property type="protein sequence ID" value="KAK7601345.1"/>
    <property type="molecule type" value="Genomic_DNA"/>
</dbReference>
<dbReference type="GO" id="GO:0001228">
    <property type="term" value="F:DNA-binding transcription activator activity, RNA polymerase II-specific"/>
    <property type="evidence" value="ECO:0007669"/>
    <property type="project" value="TreeGrafter"/>
</dbReference>
<name>A0AAN9TRC3_9HEMI</name>
<keyword evidence="10" id="KW-1185">Reference proteome</keyword>
<evidence type="ECO:0000259" key="8">
    <source>
        <dbReference type="PROSITE" id="PS50157"/>
    </source>
</evidence>
<reference evidence="9 10" key="1">
    <citation type="submission" date="2024-03" db="EMBL/GenBank/DDBJ databases">
        <title>Adaptation during the transition from Ophiocordyceps entomopathogen to insect associate is accompanied by gene loss and intensified selection.</title>
        <authorList>
            <person name="Ward C.M."/>
            <person name="Onetto C.A."/>
            <person name="Borneman A.R."/>
        </authorList>
    </citation>
    <scope>NUCLEOTIDE SEQUENCE [LARGE SCALE GENOMIC DNA]</scope>
    <source>
        <strain evidence="9">AWRI1</strain>
        <tissue evidence="9">Single Adult Female</tissue>
    </source>
</reference>
<evidence type="ECO:0000256" key="4">
    <source>
        <dbReference type="ARBA" id="ARBA00022833"/>
    </source>
</evidence>
<dbReference type="PROSITE" id="PS00028">
    <property type="entry name" value="ZINC_FINGER_C2H2_1"/>
    <property type="match status" value="2"/>
</dbReference>
<dbReference type="SUPFAM" id="SSF57667">
    <property type="entry name" value="beta-beta-alpha zinc fingers"/>
    <property type="match status" value="2"/>
</dbReference>
<keyword evidence="1" id="KW-0479">Metal-binding</keyword>
<dbReference type="GO" id="GO:0000978">
    <property type="term" value="F:RNA polymerase II cis-regulatory region sequence-specific DNA binding"/>
    <property type="evidence" value="ECO:0007669"/>
    <property type="project" value="TreeGrafter"/>
</dbReference>
<feature type="compositionally biased region" description="Low complexity" evidence="7">
    <location>
        <begin position="293"/>
        <end position="322"/>
    </location>
</feature>
<dbReference type="PROSITE" id="PS50157">
    <property type="entry name" value="ZINC_FINGER_C2H2_2"/>
    <property type="match status" value="3"/>
</dbReference>